<dbReference type="EMBL" id="AAYH02000040">
    <property type="protein sequence ID" value="EDO54841.1"/>
    <property type="molecule type" value="Genomic_DNA"/>
</dbReference>
<reference evidence="1" key="2">
    <citation type="submission" date="2013-11" db="EMBL/GenBank/DDBJ databases">
        <title>Draft genome sequence of Bacteroides uniformis (ATCC 8492).</title>
        <authorList>
            <person name="Sudarsanam P."/>
            <person name="Ley R."/>
            <person name="Guruge J."/>
            <person name="Turnbaugh P.J."/>
            <person name="Mahowald M."/>
            <person name="Liep D."/>
            <person name="Gordon J."/>
        </authorList>
    </citation>
    <scope>NUCLEOTIDE SEQUENCE</scope>
    <source>
        <strain evidence="1">ATCC 8492</strain>
    </source>
</reference>
<keyword evidence="2" id="KW-1185">Reference proteome</keyword>
<evidence type="ECO:0000313" key="1">
    <source>
        <dbReference type="EMBL" id="EDO54841.1"/>
    </source>
</evidence>
<accession>A0ABC9NDT6</accession>
<comment type="caution">
    <text evidence="1">The sequence shown here is derived from an EMBL/GenBank/DDBJ whole genome shotgun (WGS) entry which is preliminary data.</text>
</comment>
<reference evidence="1" key="1">
    <citation type="submission" date="2007-06" db="EMBL/GenBank/DDBJ databases">
        <authorList>
            <person name="Fulton L."/>
            <person name="Clifton S."/>
            <person name="Fulton B."/>
            <person name="Xu J."/>
            <person name="Minx P."/>
            <person name="Pepin K.H."/>
            <person name="Johnson M."/>
            <person name="Thiruvilangam P."/>
            <person name="Bhonagiri V."/>
            <person name="Nash W.E."/>
            <person name="Mardis E.R."/>
            <person name="Wilson R.K."/>
        </authorList>
    </citation>
    <scope>NUCLEOTIDE SEQUENCE [LARGE SCALE GENOMIC DNA]</scope>
    <source>
        <strain evidence="1">ATCC 8492</strain>
    </source>
</reference>
<proteinExistence type="predicted"/>
<organism evidence="1 2">
    <name type="scientific">Bacteroides uniformis (strain ATCC 8492 / DSM 6597 / CCUG 4942 / CIP 103695 / JCM 5828 / KCTC 5204 / NCTC 13054 / VPI 0061)</name>
    <dbReference type="NCBI Taxonomy" id="411479"/>
    <lineage>
        <taxon>Bacteria</taxon>
        <taxon>Pseudomonadati</taxon>
        <taxon>Bacteroidota</taxon>
        <taxon>Bacteroidia</taxon>
        <taxon>Bacteroidales</taxon>
        <taxon>Bacteroidaceae</taxon>
        <taxon>Bacteroides</taxon>
    </lineage>
</organism>
<protein>
    <submittedName>
        <fullName evidence="1">Uncharacterized protein</fullName>
    </submittedName>
</protein>
<dbReference type="AlphaFoldDB" id="A0ABC9NDT6"/>
<name>A0ABC9NDT6_BACUC</name>
<sequence>MLLDDIFYFAAFAQCPVIVVFTELGGGAFTAVPSADGIVVQGKTVHTAAYAVHQHFGPVIVVVAGTAGYLEKTIAVIVAAVGGIAAVEVGIIFGTHASTATPAFVTHAEVFYFPGFVATVLAAQACHGGVSFGGHVFHPFGKFFYGTTAYVSTDIGFTSQHFAEIEELMGSETVVFDSASPVVVHHFGAVFFRADTVHPVVFIGKAASRPAKDGYTELLQCIEYVGAITVDVGNIGVFTYPKSTIDTSSQMLCKLAVDFFGNDLPALVCV</sequence>
<gene>
    <name evidence="1" type="ORF">BACUNI_01363</name>
</gene>
<dbReference type="Proteomes" id="UP000004110">
    <property type="component" value="Unassembled WGS sequence"/>
</dbReference>
<evidence type="ECO:0000313" key="2">
    <source>
        <dbReference type="Proteomes" id="UP000004110"/>
    </source>
</evidence>